<gene>
    <name evidence="1" type="ORF">YSA_09155</name>
</gene>
<dbReference type="EMBL" id="CP003588">
    <property type="protein sequence ID" value="AFK71724.1"/>
    <property type="molecule type" value="Genomic_DNA"/>
</dbReference>
<dbReference type="AlphaFoldDB" id="I3V1V3"/>
<dbReference type="HOGENOM" id="CLU_3047077_0_0_6"/>
<proteinExistence type="predicted"/>
<reference evidence="1 2" key="1">
    <citation type="journal article" date="2012" name="J. Bacteriol.">
        <title>Complete Genome Sequence of the Naphthalene-Degrading Pseudomonas putida Strain ND6.</title>
        <authorList>
            <person name="Li S."/>
            <person name="Zhao H."/>
            <person name="Li Y."/>
            <person name="Niu S."/>
            <person name="Cai B."/>
        </authorList>
    </citation>
    <scope>NUCLEOTIDE SEQUENCE [LARGE SCALE GENOMIC DNA]</scope>
    <source>
        <strain evidence="1 2">ND6</strain>
    </source>
</reference>
<evidence type="ECO:0000313" key="2">
    <source>
        <dbReference type="Proteomes" id="UP000005268"/>
    </source>
</evidence>
<dbReference type="KEGG" id="ppi:YSA_09155"/>
<accession>I3V1V3</accession>
<sequence>MGRAAIVGDDHPATESCQTVNCFLNILRHDFADYVDPDGIAWVDSRKRLDSIGK</sequence>
<name>I3V1V3_PSEPU</name>
<protein>
    <submittedName>
        <fullName evidence="1">Uncharacterized protein</fullName>
    </submittedName>
</protein>
<evidence type="ECO:0000313" key="1">
    <source>
        <dbReference type="EMBL" id="AFK71724.1"/>
    </source>
</evidence>
<dbReference type="Proteomes" id="UP000005268">
    <property type="component" value="Chromosome"/>
</dbReference>
<organism evidence="1 2">
    <name type="scientific">Pseudomonas putida ND6</name>
    <dbReference type="NCBI Taxonomy" id="231023"/>
    <lineage>
        <taxon>Bacteria</taxon>
        <taxon>Pseudomonadati</taxon>
        <taxon>Pseudomonadota</taxon>
        <taxon>Gammaproteobacteria</taxon>
        <taxon>Pseudomonadales</taxon>
        <taxon>Pseudomonadaceae</taxon>
        <taxon>Pseudomonas</taxon>
    </lineage>
</organism>